<accession>I0WJY5</accession>
<feature type="transmembrane region" description="Helical" evidence="9">
    <location>
        <begin position="396"/>
        <end position="419"/>
    </location>
</feature>
<feature type="transmembrane region" description="Helical" evidence="9">
    <location>
        <begin position="38"/>
        <end position="63"/>
    </location>
</feature>
<dbReference type="OrthoDB" id="9783920at2"/>
<dbReference type="AlphaFoldDB" id="I0WJY5"/>
<feature type="transmembrane region" description="Helical" evidence="9">
    <location>
        <begin position="328"/>
        <end position="349"/>
    </location>
</feature>
<sequence>MIFKKETLVTSFALFSMFFGAGNLILPPLLGFQAGNDWILVTLGFGISAVLLPLLGIIAHARLQGTLMDFSKKISPYFGLIYGIVVYLICIALPAPRTASVTHEMAIQPFFDVSSLLTSVIYFSLVFVFALNRSKVLDLLGQFLTPLILLILLTIIGIAIVQPHPEMISPVIKTPVVTGLLEGYQTFDAVAAMVVGGVLIVSIHMNHQGTYHEKKKLVTQSGILAGIALLLIYAGFIYTGAVFNSSFPENSSRTALLAGISTETLGSIGNAFLSVLVALACFTTAIGIVTGTADFVKGLAGNSQTAYVLTALLSSLLGVIMGQFDVQYIIAVAVPALMLVYPVTILLIVLNVIPNKFASSIVFKSVVVVAILFSLLDFGLSIGIQQLQVLQEAIPFGVSGLGWVLPSFLTFVVANYFALRKVPSV</sequence>
<feature type="transmembrane region" description="Helical" evidence="9">
    <location>
        <begin position="271"/>
        <end position="293"/>
    </location>
</feature>
<keyword evidence="4" id="KW-1003">Cell membrane</keyword>
<proteinExistence type="inferred from homology"/>
<dbReference type="RefSeq" id="WP_008236759.1">
    <property type="nucleotide sequence ID" value="NZ_AJJU01000002.1"/>
</dbReference>
<evidence type="ECO:0000256" key="3">
    <source>
        <dbReference type="ARBA" id="ARBA00022448"/>
    </source>
</evidence>
<feature type="transmembrane region" description="Helical" evidence="9">
    <location>
        <begin position="7"/>
        <end position="26"/>
    </location>
</feature>
<dbReference type="PANTHER" id="PTHR30588">
    <property type="entry name" value="BRANCHED-CHAIN AMINO ACID TRANSPORT SYSTEM 2 CARRIER PROTEIN"/>
    <property type="match status" value="1"/>
</dbReference>
<dbReference type="GO" id="GO:0015188">
    <property type="term" value="F:L-isoleucine transmembrane transporter activity"/>
    <property type="evidence" value="ECO:0007669"/>
    <property type="project" value="TreeGrafter"/>
</dbReference>
<evidence type="ECO:0000256" key="5">
    <source>
        <dbReference type="ARBA" id="ARBA00022692"/>
    </source>
</evidence>
<dbReference type="Pfam" id="PF05525">
    <property type="entry name" value="Branch_AA_trans"/>
    <property type="match status" value="1"/>
</dbReference>
<dbReference type="GO" id="GO:0005886">
    <property type="term" value="C:plasma membrane"/>
    <property type="evidence" value="ECO:0007669"/>
    <property type="project" value="UniProtKB-SubCell"/>
</dbReference>
<dbReference type="GO" id="GO:0005304">
    <property type="term" value="F:L-valine transmembrane transporter activity"/>
    <property type="evidence" value="ECO:0007669"/>
    <property type="project" value="TreeGrafter"/>
</dbReference>
<dbReference type="GO" id="GO:0015190">
    <property type="term" value="F:L-leucine transmembrane transporter activity"/>
    <property type="evidence" value="ECO:0007669"/>
    <property type="project" value="TreeGrafter"/>
</dbReference>
<evidence type="ECO:0000256" key="7">
    <source>
        <dbReference type="ARBA" id="ARBA00022989"/>
    </source>
</evidence>
<dbReference type="EMBL" id="AJJU01000002">
    <property type="protein sequence ID" value="EID76701.1"/>
    <property type="molecule type" value="Genomic_DNA"/>
</dbReference>
<organism evidence="10 11">
    <name type="scientific">Imtechella halotolerans K1</name>
    <dbReference type="NCBI Taxonomy" id="946077"/>
    <lineage>
        <taxon>Bacteria</taxon>
        <taxon>Pseudomonadati</taxon>
        <taxon>Bacteroidota</taxon>
        <taxon>Flavobacteriia</taxon>
        <taxon>Flavobacteriales</taxon>
        <taxon>Flavobacteriaceae</taxon>
        <taxon>Imtechella</taxon>
    </lineage>
</organism>
<dbReference type="Proteomes" id="UP000005938">
    <property type="component" value="Unassembled WGS sequence"/>
</dbReference>
<evidence type="ECO:0000256" key="6">
    <source>
        <dbReference type="ARBA" id="ARBA00022970"/>
    </source>
</evidence>
<feature type="transmembrane region" description="Helical" evidence="9">
    <location>
        <begin position="75"/>
        <end position="95"/>
    </location>
</feature>
<evidence type="ECO:0000256" key="9">
    <source>
        <dbReference type="SAM" id="Phobius"/>
    </source>
</evidence>
<feature type="transmembrane region" description="Helical" evidence="9">
    <location>
        <begin position="361"/>
        <end position="384"/>
    </location>
</feature>
<keyword evidence="11" id="KW-1185">Reference proteome</keyword>
<keyword evidence="3" id="KW-0813">Transport</keyword>
<dbReference type="PANTHER" id="PTHR30588:SF0">
    <property type="entry name" value="BRANCHED-CHAIN AMINO ACID PERMEASE BRNQ"/>
    <property type="match status" value="1"/>
</dbReference>
<keyword evidence="7 9" id="KW-1133">Transmembrane helix</keyword>
<comment type="similarity">
    <text evidence="2">Belongs to the branched chain amino acid transporter family.</text>
</comment>
<feature type="transmembrane region" description="Helical" evidence="9">
    <location>
        <begin position="183"/>
        <end position="203"/>
    </location>
</feature>
<name>I0WJY5_9FLAO</name>
<dbReference type="InterPro" id="IPR004685">
    <property type="entry name" value="Brnchd-chn_aa_trnsp_Livcs"/>
</dbReference>
<keyword evidence="8 9" id="KW-0472">Membrane</keyword>
<evidence type="ECO:0000256" key="1">
    <source>
        <dbReference type="ARBA" id="ARBA00004651"/>
    </source>
</evidence>
<evidence type="ECO:0000313" key="11">
    <source>
        <dbReference type="Proteomes" id="UP000005938"/>
    </source>
</evidence>
<keyword evidence="5 9" id="KW-0812">Transmembrane</keyword>
<dbReference type="STRING" id="946077.W5A_01720"/>
<dbReference type="NCBIfam" id="TIGR00796">
    <property type="entry name" value="livcs"/>
    <property type="match status" value="1"/>
</dbReference>
<feature type="transmembrane region" description="Helical" evidence="9">
    <location>
        <begin position="107"/>
        <end position="131"/>
    </location>
</feature>
<feature type="transmembrane region" description="Helical" evidence="9">
    <location>
        <begin position="305"/>
        <end position="322"/>
    </location>
</feature>
<evidence type="ECO:0000313" key="10">
    <source>
        <dbReference type="EMBL" id="EID76701.1"/>
    </source>
</evidence>
<dbReference type="GO" id="GO:0015818">
    <property type="term" value="P:isoleucine transport"/>
    <property type="evidence" value="ECO:0007669"/>
    <property type="project" value="TreeGrafter"/>
</dbReference>
<dbReference type="eggNOG" id="COG1114">
    <property type="taxonomic scope" value="Bacteria"/>
</dbReference>
<evidence type="ECO:0000256" key="2">
    <source>
        <dbReference type="ARBA" id="ARBA00008540"/>
    </source>
</evidence>
<dbReference type="PATRIC" id="fig|946077.3.peg.353"/>
<evidence type="ECO:0000256" key="8">
    <source>
        <dbReference type="ARBA" id="ARBA00023136"/>
    </source>
</evidence>
<feature type="transmembrane region" description="Helical" evidence="9">
    <location>
        <begin position="223"/>
        <end position="243"/>
    </location>
</feature>
<evidence type="ECO:0000256" key="4">
    <source>
        <dbReference type="ARBA" id="ARBA00022475"/>
    </source>
</evidence>
<dbReference type="GO" id="GO:0015820">
    <property type="term" value="P:L-leucine transport"/>
    <property type="evidence" value="ECO:0007669"/>
    <property type="project" value="TreeGrafter"/>
</dbReference>
<feature type="transmembrane region" description="Helical" evidence="9">
    <location>
        <begin position="143"/>
        <end position="163"/>
    </location>
</feature>
<comment type="caution">
    <text evidence="10">The sequence shown here is derived from an EMBL/GenBank/DDBJ whole genome shotgun (WGS) entry which is preliminary data.</text>
</comment>
<protein>
    <submittedName>
        <fullName evidence="10">Branched-chain amino acid transport system carrier protein</fullName>
    </submittedName>
</protein>
<keyword evidence="6" id="KW-0029">Amino-acid transport</keyword>
<gene>
    <name evidence="10" type="ORF">W5A_01720</name>
</gene>
<reference evidence="10 11" key="1">
    <citation type="journal article" date="2012" name="J. Bacteriol.">
        <title>Genome Sequence of the Halotolerant Bacterium Imtechella halotolerans K1T.</title>
        <authorList>
            <person name="Kumar S."/>
            <person name="Vikram S."/>
            <person name="Subramanian S."/>
            <person name="Raghava G.P."/>
            <person name="Pinnaka A.K."/>
        </authorList>
    </citation>
    <scope>NUCLEOTIDE SEQUENCE [LARGE SCALE GENOMIC DNA]</scope>
    <source>
        <strain evidence="10 11">K1</strain>
    </source>
</reference>
<comment type="subcellular location">
    <subcellularLocation>
        <location evidence="1">Cell membrane</location>
        <topology evidence="1">Multi-pass membrane protein</topology>
    </subcellularLocation>
</comment>